<evidence type="ECO:0000256" key="6">
    <source>
        <dbReference type="ARBA" id="ARBA00022989"/>
    </source>
</evidence>
<feature type="non-terminal residue" evidence="10">
    <location>
        <position position="544"/>
    </location>
</feature>
<feature type="transmembrane region" description="Helical" evidence="8">
    <location>
        <begin position="366"/>
        <end position="386"/>
    </location>
</feature>
<evidence type="ECO:0000256" key="1">
    <source>
        <dbReference type="ARBA" id="ARBA00004651"/>
    </source>
</evidence>
<dbReference type="AlphaFoldDB" id="A0A1F8CIU9"/>
<comment type="caution">
    <text evidence="10">The sequence shown here is derived from an EMBL/GenBank/DDBJ whole genome shotgun (WGS) entry which is preliminary data.</text>
</comment>
<keyword evidence="3" id="KW-0328">Glycosyltransferase</keyword>
<keyword evidence="7 8" id="KW-0472">Membrane</keyword>
<comment type="subcellular location">
    <subcellularLocation>
        <location evidence="1">Cell membrane</location>
        <topology evidence="1">Multi-pass membrane protein</topology>
    </subcellularLocation>
</comment>
<evidence type="ECO:0000313" key="10">
    <source>
        <dbReference type="EMBL" id="OGM76287.1"/>
    </source>
</evidence>
<evidence type="ECO:0000313" key="11">
    <source>
        <dbReference type="Proteomes" id="UP000179241"/>
    </source>
</evidence>
<dbReference type="EMBL" id="MGHU01000058">
    <property type="protein sequence ID" value="OGM76287.1"/>
    <property type="molecule type" value="Genomic_DNA"/>
</dbReference>
<keyword evidence="2" id="KW-1003">Cell membrane</keyword>
<keyword evidence="4" id="KW-0808">Transferase</keyword>
<dbReference type="GO" id="GO:0016763">
    <property type="term" value="F:pentosyltransferase activity"/>
    <property type="evidence" value="ECO:0007669"/>
    <property type="project" value="TreeGrafter"/>
</dbReference>
<evidence type="ECO:0000256" key="5">
    <source>
        <dbReference type="ARBA" id="ARBA00022692"/>
    </source>
</evidence>
<accession>A0A1F8CIU9</accession>
<feature type="transmembrane region" description="Helical" evidence="8">
    <location>
        <begin position="341"/>
        <end position="360"/>
    </location>
</feature>
<feature type="transmembrane region" description="Helical" evidence="8">
    <location>
        <begin position="317"/>
        <end position="334"/>
    </location>
</feature>
<evidence type="ECO:0000256" key="3">
    <source>
        <dbReference type="ARBA" id="ARBA00022676"/>
    </source>
</evidence>
<feature type="transmembrane region" description="Helical" evidence="8">
    <location>
        <begin position="393"/>
        <end position="410"/>
    </location>
</feature>
<organism evidence="10 11">
    <name type="scientific">Candidatus Woesebacteria bacterium RIFOXYA1_FULL_43_9</name>
    <dbReference type="NCBI Taxonomy" id="1802534"/>
    <lineage>
        <taxon>Bacteria</taxon>
        <taxon>Candidatus Woeseibacteriota</taxon>
    </lineage>
</organism>
<dbReference type="Proteomes" id="UP000179241">
    <property type="component" value="Unassembled WGS sequence"/>
</dbReference>
<reference evidence="10 11" key="1">
    <citation type="journal article" date="2016" name="Nat. Commun.">
        <title>Thousands of microbial genomes shed light on interconnected biogeochemical processes in an aquifer system.</title>
        <authorList>
            <person name="Anantharaman K."/>
            <person name="Brown C.T."/>
            <person name="Hug L.A."/>
            <person name="Sharon I."/>
            <person name="Castelle C.J."/>
            <person name="Probst A.J."/>
            <person name="Thomas B.C."/>
            <person name="Singh A."/>
            <person name="Wilkins M.J."/>
            <person name="Karaoz U."/>
            <person name="Brodie E.L."/>
            <person name="Williams K.H."/>
            <person name="Hubbard S.S."/>
            <person name="Banfield J.F."/>
        </authorList>
    </citation>
    <scope>NUCLEOTIDE SEQUENCE [LARGE SCALE GENOMIC DNA]</scope>
</reference>
<evidence type="ECO:0000259" key="9">
    <source>
        <dbReference type="Pfam" id="PF13231"/>
    </source>
</evidence>
<evidence type="ECO:0000256" key="2">
    <source>
        <dbReference type="ARBA" id="ARBA00022475"/>
    </source>
</evidence>
<feature type="transmembrane region" description="Helical" evidence="8">
    <location>
        <begin position="89"/>
        <end position="110"/>
    </location>
</feature>
<dbReference type="GO" id="GO:0009103">
    <property type="term" value="P:lipopolysaccharide biosynthetic process"/>
    <property type="evidence" value="ECO:0007669"/>
    <property type="project" value="UniProtKB-ARBA"/>
</dbReference>
<evidence type="ECO:0000256" key="7">
    <source>
        <dbReference type="ARBA" id="ARBA00023136"/>
    </source>
</evidence>
<sequence length="544" mass="61725">MLSLFKKKTVIWLLLILVFGLSLRVYKLSELPLYGDELTMVYDSYSLLKTGKDQLGNAWPINFSMGEGRPAGYVYTSIPLVALFGTGAWGVRALSVLSGLGIMVVVYLVGKQLFSEKVGLMASFIISVSPWEMSLSRGGFEAHFALFLSLLGVCLFLSSRRQPSNLIWAVVAWGLTVHTYPTYRIILPMFLPVVLYFVGSSQKLVKLYGKKRLLLALFIFLFFTTTSFQQTFSSSSIDRVKRIGVFSDRELTEKLVQKINYERSIDSLGKVTVFFHNKPVERFKVLISNYFQIFSPQFLFLTGDGNPRHNMSEMGEFYWVEAFLMVVGLVFLVVKRERKKLILLSVWILVAPLASAITGGPHALRSAFLLPPLILLSATGVVEGLSLLPKRRLIILGLMTLWFFQFTLYLERVYFLAPQKHGRFWSEMAKTVSLVTMEQKEKYDLILLSDKIDNIEYAYQVYARLDPVGVISQNQKPIEMRGVKELKQFGNVLIGQFPDTEIFIKSLSGNILYIGDIAEKNRFSQFQILEAGDKTGGIVFYQKN</sequence>
<feature type="domain" description="Glycosyltransferase RgtA/B/C/D-like" evidence="9">
    <location>
        <begin position="81"/>
        <end position="221"/>
    </location>
</feature>
<evidence type="ECO:0000256" key="4">
    <source>
        <dbReference type="ARBA" id="ARBA00022679"/>
    </source>
</evidence>
<dbReference type="InterPro" id="IPR050297">
    <property type="entry name" value="LipidA_mod_glycosyltrf_83"/>
</dbReference>
<dbReference type="PANTHER" id="PTHR33908">
    <property type="entry name" value="MANNOSYLTRANSFERASE YKCB-RELATED"/>
    <property type="match status" value="1"/>
</dbReference>
<protein>
    <recommendedName>
        <fullName evidence="9">Glycosyltransferase RgtA/B/C/D-like domain-containing protein</fullName>
    </recommendedName>
</protein>
<proteinExistence type="predicted"/>
<dbReference type="Pfam" id="PF13231">
    <property type="entry name" value="PMT_2"/>
    <property type="match status" value="1"/>
</dbReference>
<gene>
    <name evidence="10" type="ORF">A2188_00570</name>
</gene>
<feature type="transmembrane region" description="Helical" evidence="8">
    <location>
        <begin position="180"/>
        <end position="201"/>
    </location>
</feature>
<keyword evidence="6 8" id="KW-1133">Transmembrane helix</keyword>
<feature type="transmembrane region" description="Helical" evidence="8">
    <location>
        <begin position="213"/>
        <end position="232"/>
    </location>
</feature>
<evidence type="ECO:0000256" key="8">
    <source>
        <dbReference type="SAM" id="Phobius"/>
    </source>
</evidence>
<dbReference type="GO" id="GO:0005886">
    <property type="term" value="C:plasma membrane"/>
    <property type="evidence" value="ECO:0007669"/>
    <property type="project" value="UniProtKB-SubCell"/>
</dbReference>
<name>A0A1F8CIU9_9BACT</name>
<feature type="transmembrane region" description="Helical" evidence="8">
    <location>
        <begin position="142"/>
        <end position="160"/>
    </location>
</feature>
<dbReference type="InterPro" id="IPR038731">
    <property type="entry name" value="RgtA/B/C-like"/>
</dbReference>
<dbReference type="GO" id="GO:0010041">
    <property type="term" value="P:response to iron(III) ion"/>
    <property type="evidence" value="ECO:0007669"/>
    <property type="project" value="TreeGrafter"/>
</dbReference>
<keyword evidence="5 8" id="KW-0812">Transmembrane</keyword>
<dbReference type="PANTHER" id="PTHR33908:SF3">
    <property type="entry name" value="UNDECAPRENYL PHOSPHATE-ALPHA-4-AMINO-4-DEOXY-L-ARABINOSE ARABINOSYL TRANSFERASE"/>
    <property type="match status" value="1"/>
</dbReference>